<accession>A0A239FWF4</accession>
<dbReference type="Proteomes" id="UP000198415">
    <property type="component" value="Unassembled WGS sequence"/>
</dbReference>
<dbReference type="NCBIfam" id="TIGR03666">
    <property type="entry name" value="Rv2061_F420"/>
    <property type="match status" value="1"/>
</dbReference>
<dbReference type="InterPro" id="IPR012349">
    <property type="entry name" value="Split_barrel_FMN-bd"/>
</dbReference>
<keyword evidence="1" id="KW-0560">Oxidoreductase</keyword>
<dbReference type="GO" id="GO:0016627">
    <property type="term" value="F:oxidoreductase activity, acting on the CH-CH group of donors"/>
    <property type="evidence" value="ECO:0007669"/>
    <property type="project" value="TreeGrafter"/>
</dbReference>
<gene>
    <name evidence="3" type="ORF">SAMN06264365_11956</name>
</gene>
<evidence type="ECO:0000256" key="1">
    <source>
        <dbReference type="ARBA" id="ARBA00023002"/>
    </source>
</evidence>
<dbReference type="SUPFAM" id="SSF50475">
    <property type="entry name" value="FMN-binding split barrel"/>
    <property type="match status" value="1"/>
</dbReference>
<evidence type="ECO:0000259" key="2">
    <source>
        <dbReference type="Pfam" id="PF01243"/>
    </source>
</evidence>
<dbReference type="RefSeq" id="WP_089297454.1">
    <property type="nucleotide sequence ID" value="NZ_BOMU01000086.1"/>
</dbReference>
<dbReference type="OrthoDB" id="5738083at2"/>
<dbReference type="InterPro" id="IPR011576">
    <property type="entry name" value="Pyridox_Oxase_N"/>
</dbReference>
<proteinExistence type="predicted"/>
<dbReference type="EMBL" id="FZNR01000019">
    <property type="protein sequence ID" value="SNS60532.1"/>
    <property type="molecule type" value="Genomic_DNA"/>
</dbReference>
<dbReference type="GO" id="GO:0070967">
    <property type="term" value="F:coenzyme F420 binding"/>
    <property type="evidence" value="ECO:0007669"/>
    <property type="project" value="TreeGrafter"/>
</dbReference>
<dbReference type="AlphaFoldDB" id="A0A239FWF4"/>
<evidence type="ECO:0000313" key="3">
    <source>
        <dbReference type="EMBL" id="SNS60532.1"/>
    </source>
</evidence>
<organism evidence="3 4">
    <name type="scientific">Actinoplanes regularis</name>
    <dbReference type="NCBI Taxonomy" id="52697"/>
    <lineage>
        <taxon>Bacteria</taxon>
        <taxon>Bacillati</taxon>
        <taxon>Actinomycetota</taxon>
        <taxon>Actinomycetes</taxon>
        <taxon>Micromonosporales</taxon>
        <taxon>Micromonosporaceae</taxon>
        <taxon>Actinoplanes</taxon>
    </lineage>
</organism>
<dbReference type="InterPro" id="IPR052019">
    <property type="entry name" value="F420H2_bilvrd_red/Heme_oxyg"/>
</dbReference>
<dbReference type="Pfam" id="PF01243">
    <property type="entry name" value="PNPOx_N"/>
    <property type="match status" value="1"/>
</dbReference>
<dbReference type="PANTHER" id="PTHR35176:SF11">
    <property type="entry name" value="PYRIDOXAMINE 5'-PHOSPHATE OXIDASE FAMILY PROTEIN"/>
    <property type="match status" value="1"/>
</dbReference>
<sequence length="126" mass="13791">MSVPAEITASKQINLTTYRKDGTPVPTPVWHVVQGNTLTTVSGADAWKVKRIRNNPQVEVTACDIRGKVAPGARSVRGTAVLLPLTETENARRLMESRYVSARIGGWFTRVFHIKRPAAVGIVITL</sequence>
<dbReference type="InterPro" id="IPR019965">
    <property type="entry name" value="PPOX_F420-dep_Rv2061_put"/>
</dbReference>
<feature type="domain" description="Pyridoxamine 5'-phosphate oxidase N-terminal" evidence="2">
    <location>
        <begin position="6"/>
        <end position="111"/>
    </location>
</feature>
<keyword evidence="4" id="KW-1185">Reference proteome</keyword>
<dbReference type="GO" id="GO:0005829">
    <property type="term" value="C:cytosol"/>
    <property type="evidence" value="ECO:0007669"/>
    <property type="project" value="TreeGrafter"/>
</dbReference>
<name>A0A239FWF4_9ACTN</name>
<dbReference type="PANTHER" id="PTHR35176">
    <property type="entry name" value="HEME OXYGENASE HI_0854-RELATED"/>
    <property type="match status" value="1"/>
</dbReference>
<reference evidence="3 4" key="1">
    <citation type="submission" date="2017-06" db="EMBL/GenBank/DDBJ databases">
        <authorList>
            <person name="Kim H.J."/>
            <person name="Triplett B.A."/>
        </authorList>
    </citation>
    <scope>NUCLEOTIDE SEQUENCE [LARGE SCALE GENOMIC DNA]</scope>
    <source>
        <strain evidence="3 4">DSM 43151</strain>
    </source>
</reference>
<evidence type="ECO:0000313" key="4">
    <source>
        <dbReference type="Proteomes" id="UP000198415"/>
    </source>
</evidence>
<protein>
    <recommendedName>
        <fullName evidence="2">Pyridoxamine 5'-phosphate oxidase N-terminal domain-containing protein</fullName>
    </recommendedName>
</protein>
<dbReference type="Gene3D" id="2.30.110.10">
    <property type="entry name" value="Electron Transport, Fmn-binding Protein, Chain A"/>
    <property type="match status" value="1"/>
</dbReference>